<protein>
    <submittedName>
        <fullName evidence="1">Uncharacterized protein</fullName>
    </submittedName>
</protein>
<reference evidence="1 2" key="1">
    <citation type="submission" date="2015-07" db="EMBL/GenBank/DDBJ databases">
        <title>The genome of Habropoda laboriosa.</title>
        <authorList>
            <person name="Pan H."/>
            <person name="Kapheim K."/>
        </authorList>
    </citation>
    <scope>NUCLEOTIDE SEQUENCE [LARGE SCALE GENOMIC DNA]</scope>
    <source>
        <strain evidence="1">0110345459</strain>
    </source>
</reference>
<evidence type="ECO:0000313" key="1">
    <source>
        <dbReference type="EMBL" id="KOC62436.1"/>
    </source>
</evidence>
<accession>A0A0L7QVD3</accession>
<name>A0A0L7QVD3_9HYME</name>
<gene>
    <name evidence="1" type="ORF">WH47_03849</name>
</gene>
<organism evidence="1 2">
    <name type="scientific">Habropoda laboriosa</name>
    <dbReference type="NCBI Taxonomy" id="597456"/>
    <lineage>
        <taxon>Eukaryota</taxon>
        <taxon>Metazoa</taxon>
        <taxon>Ecdysozoa</taxon>
        <taxon>Arthropoda</taxon>
        <taxon>Hexapoda</taxon>
        <taxon>Insecta</taxon>
        <taxon>Pterygota</taxon>
        <taxon>Neoptera</taxon>
        <taxon>Endopterygota</taxon>
        <taxon>Hymenoptera</taxon>
        <taxon>Apocrita</taxon>
        <taxon>Aculeata</taxon>
        <taxon>Apoidea</taxon>
        <taxon>Anthophila</taxon>
        <taxon>Apidae</taxon>
        <taxon>Habropoda</taxon>
    </lineage>
</organism>
<dbReference type="AlphaFoldDB" id="A0A0L7QVD3"/>
<sequence>MIINTTVNFILNICFGQPNLTLSYNTTLQRNLFLLRLPLVVKAMKNFEKIVYTMVGFY</sequence>
<evidence type="ECO:0000313" key="2">
    <source>
        <dbReference type="Proteomes" id="UP000053825"/>
    </source>
</evidence>
<dbReference type="EMBL" id="KQ414731">
    <property type="protein sequence ID" value="KOC62436.1"/>
    <property type="molecule type" value="Genomic_DNA"/>
</dbReference>
<keyword evidence="2" id="KW-1185">Reference proteome</keyword>
<dbReference type="Proteomes" id="UP000053825">
    <property type="component" value="Unassembled WGS sequence"/>
</dbReference>
<proteinExistence type="predicted"/>